<organism evidence="3 4">
    <name type="scientific">Nostoc parmelioides FACHB-3921</name>
    <dbReference type="NCBI Taxonomy" id="2692909"/>
    <lineage>
        <taxon>Bacteria</taxon>
        <taxon>Bacillati</taxon>
        <taxon>Cyanobacteriota</taxon>
        <taxon>Cyanophyceae</taxon>
        <taxon>Nostocales</taxon>
        <taxon>Nostocaceae</taxon>
        <taxon>Nostoc</taxon>
    </lineage>
</organism>
<protein>
    <submittedName>
        <fullName evidence="3">DNA-damage-inducible protein</fullName>
    </submittedName>
</protein>
<evidence type="ECO:0000313" key="4">
    <source>
        <dbReference type="Proteomes" id="UP000621307"/>
    </source>
</evidence>
<dbReference type="EMBL" id="JACJQL010000030">
    <property type="protein sequence ID" value="MBD2253327.1"/>
    <property type="molecule type" value="Genomic_DNA"/>
</dbReference>
<evidence type="ECO:0000313" key="3">
    <source>
        <dbReference type="EMBL" id="MBD2253327.1"/>
    </source>
</evidence>
<name>A0ABR8BJK9_9NOSO</name>
<dbReference type="Pfam" id="PF02498">
    <property type="entry name" value="Bro-N"/>
    <property type="match status" value="1"/>
</dbReference>
<feature type="coiled-coil region" evidence="1">
    <location>
        <begin position="131"/>
        <end position="161"/>
    </location>
</feature>
<dbReference type="RefSeq" id="WP_190568861.1">
    <property type="nucleotide sequence ID" value="NZ_JACJQL010000030.1"/>
</dbReference>
<gene>
    <name evidence="3" type="ORF">H6G14_18760</name>
</gene>
<keyword evidence="1" id="KW-0175">Coiled coil</keyword>
<proteinExistence type="predicted"/>
<sequence length="268" mass="30620">MNAITSAQSTDSPFDQIRKIDDDGTEYWLATELLALLGYKTWKRIKDTVERAKISAKNSGLDESYHLVDVVQMAQIGASQAFREVLENYKLSRHGCYLVAMNGDPRKSEIAAAQNYFAVKTREAELAPQNSELLAQLLQRLEQQSQIIEEQGKAIAQLQAQIQTLLPPSSDFVPPGWDAEVWNQLPPQDKRHFRFMFRRLNFRPSHQGQTEPLALPSVTVEQLKEQQRAEVAQLVGEMSPEQKRELQLAKQEILRQFWSQAPDEDVPF</sequence>
<comment type="caution">
    <text evidence="3">The sequence shown here is derived from an EMBL/GenBank/DDBJ whole genome shotgun (WGS) entry which is preliminary data.</text>
</comment>
<reference evidence="3 4" key="1">
    <citation type="journal article" date="2020" name="ISME J.">
        <title>Comparative genomics reveals insights into cyanobacterial evolution and habitat adaptation.</title>
        <authorList>
            <person name="Chen M.Y."/>
            <person name="Teng W.K."/>
            <person name="Zhao L."/>
            <person name="Hu C.X."/>
            <person name="Zhou Y.K."/>
            <person name="Han B.P."/>
            <person name="Song L.R."/>
            <person name="Shu W.S."/>
        </authorList>
    </citation>
    <scope>NUCLEOTIDE SEQUENCE [LARGE SCALE GENOMIC DNA]</scope>
    <source>
        <strain evidence="3 4">FACHB-3921</strain>
    </source>
</reference>
<evidence type="ECO:0000256" key="1">
    <source>
        <dbReference type="SAM" id="Coils"/>
    </source>
</evidence>
<keyword evidence="4" id="KW-1185">Reference proteome</keyword>
<evidence type="ECO:0000259" key="2">
    <source>
        <dbReference type="Pfam" id="PF02498"/>
    </source>
</evidence>
<accession>A0ABR8BJK9</accession>
<dbReference type="InterPro" id="IPR003497">
    <property type="entry name" value="BRO_N_domain"/>
</dbReference>
<dbReference type="Proteomes" id="UP000621307">
    <property type="component" value="Unassembled WGS sequence"/>
</dbReference>
<feature type="domain" description="Bro-N" evidence="2">
    <location>
        <begin position="16"/>
        <end position="116"/>
    </location>
</feature>